<dbReference type="SUPFAM" id="SSF81653">
    <property type="entry name" value="Calcium ATPase, transduction domain A"/>
    <property type="match status" value="1"/>
</dbReference>
<keyword evidence="10" id="KW-1003">Cell membrane</keyword>
<dbReference type="InterPro" id="IPR023299">
    <property type="entry name" value="ATPase_P-typ_cyto_dom_N"/>
</dbReference>
<dbReference type="SFLD" id="SFLDG00002">
    <property type="entry name" value="C1.7:_P-type_atpase_like"/>
    <property type="match status" value="1"/>
</dbReference>
<evidence type="ECO:0000256" key="6">
    <source>
        <dbReference type="ARBA" id="ARBA00022840"/>
    </source>
</evidence>
<dbReference type="PROSITE" id="PS01047">
    <property type="entry name" value="HMA_1"/>
    <property type="match status" value="1"/>
</dbReference>
<evidence type="ECO:0000259" key="11">
    <source>
        <dbReference type="PROSITE" id="PS50846"/>
    </source>
</evidence>
<evidence type="ECO:0000256" key="8">
    <source>
        <dbReference type="ARBA" id="ARBA00022989"/>
    </source>
</evidence>
<evidence type="ECO:0000256" key="5">
    <source>
        <dbReference type="ARBA" id="ARBA00022741"/>
    </source>
</evidence>
<dbReference type="NCBIfam" id="TIGR01494">
    <property type="entry name" value="ATPase_P-type"/>
    <property type="match status" value="1"/>
</dbReference>
<organism evidence="12 13">
    <name type="scientific">Pseudomonas quercus</name>
    <dbReference type="NCBI Taxonomy" id="2722792"/>
    <lineage>
        <taxon>Bacteria</taxon>
        <taxon>Pseudomonadati</taxon>
        <taxon>Pseudomonadota</taxon>
        <taxon>Gammaproteobacteria</taxon>
        <taxon>Pseudomonadales</taxon>
        <taxon>Pseudomonadaceae</taxon>
        <taxon>Pseudomonas</taxon>
    </lineage>
</organism>
<dbReference type="InterPro" id="IPR008250">
    <property type="entry name" value="ATPase_P-typ_transduc_dom_A_sf"/>
</dbReference>
<dbReference type="PROSITE" id="PS00154">
    <property type="entry name" value="ATPASE_E1_E2"/>
    <property type="match status" value="1"/>
</dbReference>
<dbReference type="PRINTS" id="PR00119">
    <property type="entry name" value="CATATPASE"/>
</dbReference>
<dbReference type="InterPro" id="IPR027256">
    <property type="entry name" value="P-typ_ATPase_IB"/>
</dbReference>
<keyword evidence="5 10" id="KW-0547">Nucleotide-binding</keyword>
<comment type="subcellular location">
    <subcellularLocation>
        <location evidence="10">Cell membrane</location>
    </subcellularLocation>
    <subcellularLocation>
        <location evidence="1">Endomembrane system</location>
        <topology evidence="1">Multi-pass membrane protein</topology>
    </subcellularLocation>
</comment>
<reference evidence="12 13" key="1">
    <citation type="submission" date="2020-03" db="EMBL/GenBank/DDBJ databases">
        <authorList>
            <person name="Wang L."/>
            <person name="He N."/>
            <person name="Li Y."/>
            <person name="Fang Y."/>
            <person name="Zhang F."/>
        </authorList>
    </citation>
    <scope>NUCLEOTIDE SEQUENCE [LARGE SCALE GENOMIC DNA]</scope>
    <source>
        <strain evidence="13">hsmgli-8</strain>
    </source>
</reference>
<dbReference type="PANTHER" id="PTHR43520:SF8">
    <property type="entry name" value="P-TYPE CU(+) TRANSPORTER"/>
    <property type="match status" value="1"/>
</dbReference>
<dbReference type="RefSeq" id="WP_168082737.1">
    <property type="nucleotide sequence ID" value="NZ_JAAVJI010000003.1"/>
</dbReference>
<evidence type="ECO:0000256" key="3">
    <source>
        <dbReference type="ARBA" id="ARBA00022692"/>
    </source>
</evidence>
<keyword evidence="4 10" id="KW-0479">Metal-binding</keyword>
<name>A0ABX0YBA3_9PSED</name>
<dbReference type="InterPro" id="IPR059000">
    <property type="entry name" value="ATPase_P-type_domA"/>
</dbReference>
<keyword evidence="9 10" id="KW-0472">Membrane</keyword>
<feature type="transmembrane region" description="Helical" evidence="10">
    <location>
        <begin position="338"/>
        <end position="357"/>
    </location>
</feature>
<feature type="transmembrane region" description="Helical" evidence="10">
    <location>
        <begin position="120"/>
        <end position="139"/>
    </location>
</feature>
<dbReference type="Pfam" id="PF00122">
    <property type="entry name" value="E1-E2_ATPase"/>
    <property type="match status" value="1"/>
</dbReference>
<comment type="caution">
    <text evidence="12">The sequence shown here is derived from an EMBL/GenBank/DDBJ whole genome shotgun (WGS) entry which is preliminary data.</text>
</comment>
<dbReference type="PRINTS" id="PR00943">
    <property type="entry name" value="CUATPASE"/>
</dbReference>
<dbReference type="CDD" id="cd02094">
    <property type="entry name" value="P-type_ATPase_Cu-like"/>
    <property type="match status" value="1"/>
</dbReference>
<evidence type="ECO:0000256" key="7">
    <source>
        <dbReference type="ARBA" id="ARBA00022967"/>
    </source>
</evidence>
<dbReference type="Gene3D" id="3.40.50.1000">
    <property type="entry name" value="HAD superfamily/HAD-like"/>
    <property type="match status" value="1"/>
</dbReference>
<evidence type="ECO:0000313" key="12">
    <source>
        <dbReference type="EMBL" id="NJP00522.1"/>
    </source>
</evidence>
<gene>
    <name evidence="12" type="ORF">HBH25_06575</name>
</gene>
<dbReference type="InterPro" id="IPR036163">
    <property type="entry name" value="HMA_dom_sf"/>
</dbReference>
<dbReference type="Gene3D" id="3.40.1110.10">
    <property type="entry name" value="Calcium-transporting ATPase, cytoplasmic domain N"/>
    <property type="match status" value="1"/>
</dbReference>
<dbReference type="Gene3D" id="2.70.150.10">
    <property type="entry name" value="Calcium-transporting ATPase, cytoplasmic transduction domain A"/>
    <property type="match status" value="1"/>
</dbReference>
<dbReference type="InterPro" id="IPR017969">
    <property type="entry name" value="Heavy-metal-associated_CS"/>
</dbReference>
<dbReference type="Pfam" id="PF00403">
    <property type="entry name" value="HMA"/>
    <property type="match status" value="1"/>
</dbReference>
<dbReference type="SFLD" id="SFLDF00027">
    <property type="entry name" value="p-type_atpase"/>
    <property type="match status" value="1"/>
</dbReference>
<dbReference type="EMBL" id="JAAVJI010000003">
    <property type="protein sequence ID" value="NJP00522.1"/>
    <property type="molecule type" value="Genomic_DNA"/>
</dbReference>
<keyword evidence="3 10" id="KW-0812">Transmembrane</keyword>
<dbReference type="SFLD" id="SFLDS00003">
    <property type="entry name" value="Haloacid_Dehalogenase"/>
    <property type="match status" value="1"/>
</dbReference>
<feature type="transmembrane region" description="Helical" evidence="10">
    <location>
        <begin position="151"/>
        <end position="174"/>
    </location>
</feature>
<keyword evidence="8 10" id="KW-1133">Transmembrane helix</keyword>
<dbReference type="Gene3D" id="3.30.70.100">
    <property type="match status" value="1"/>
</dbReference>
<dbReference type="InterPro" id="IPR006121">
    <property type="entry name" value="HMA_dom"/>
</dbReference>
<feature type="domain" description="HMA" evidence="11">
    <location>
        <begin position="5"/>
        <end position="70"/>
    </location>
</feature>
<feature type="transmembrane region" description="Helical" evidence="10">
    <location>
        <begin position="180"/>
        <end position="197"/>
    </location>
</feature>
<dbReference type="InterPro" id="IPR023298">
    <property type="entry name" value="ATPase_P-typ_TM_dom_sf"/>
</dbReference>
<dbReference type="InterPro" id="IPR001757">
    <property type="entry name" value="P_typ_ATPase"/>
</dbReference>
<feature type="transmembrane region" description="Helical" evidence="10">
    <location>
        <begin position="363"/>
        <end position="389"/>
    </location>
</feature>
<keyword evidence="7" id="KW-1278">Translocase</keyword>
<evidence type="ECO:0000313" key="13">
    <source>
        <dbReference type="Proteomes" id="UP000746535"/>
    </source>
</evidence>
<evidence type="ECO:0000256" key="10">
    <source>
        <dbReference type="RuleBase" id="RU362081"/>
    </source>
</evidence>
<dbReference type="CDD" id="cd00371">
    <property type="entry name" value="HMA"/>
    <property type="match status" value="1"/>
</dbReference>
<dbReference type="NCBIfam" id="TIGR01525">
    <property type="entry name" value="ATPase-IB_hvy"/>
    <property type="match status" value="1"/>
</dbReference>
<keyword evidence="6 10" id="KW-0067">ATP-binding</keyword>
<dbReference type="InterPro" id="IPR036412">
    <property type="entry name" value="HAD-like_sf"/>
</dbReference>
<feature type="transmembrane region" description="Helical" evidence="10">
    <location>
        <begin position="91"/>
        <end position="114"/>
    </location>
</feature>
<dbReference type="SUPFAM" id="SSF56784">
    <property type="entry name" value="HAD-like"/>
    <property type="match status" value="1"/>
</dbReference>
<dbReference type="InterPro" id="IPR018303">
    <property type="entry name" value="ATPase_P-typ_P_site"/>
</dbReference>
<dbReference type="InterPro" id="IPR044492">
    <property type="entry name" value="P_typ_ATPase_HD_dom"/>
</dbReference>
<dbReference type="SUPFAM" id="SSF81665">
    <property type="entry name" value="Calcium ATPase, transmembrane domain M"/>
    <property type="match status" value="1"/>
</dbReference>
<dbReference type="NCBIfam" id="TIGR01511">
    <property type="entry name" value="ATPase-IB1_Cu"/>
    <property type="match status" value="1"/>
</dbReference>
<dbReference type="SUPFAM" id="SSF55008">
    <property type="entry name" value="HMA, heavy metal-associated domain"/>
    <property type="match status" value="1"/>
</dbReference>
<dbReference type="Proteomes" id="UP000746535">
    <property type="component" value="Unassembled WGS sequence"/>
</dbReference>
<feature type="transmembrane region" description="Helical" evidence="10">
    <location>
        <begin position="703"/>
        <end position="723"/>
    </location>
</feature>
<comment type="similarity">
    <text evidence="2 10">Belongs to the cation transport ATPase (P-type) (TC 3.A.3) family. Type IB subfamily.</text>
</comment>
<accession>A0ABX0YBA3</accession>
<evidence type="ECO:0000256" key="4">
    <source>
        <dbReference type="ARBA" id="ARBA00022723"/>
    </source>
</evidence>
<feature type="transmembrane region" description="Helical" evidence="10">
    <location>
        <begin position="678"/>
        <end position="697"/>
    </location>
</feature>
<dbReference type="PROSITE" id="PS50846">
    <property type="entry name" value="HMA_2"/>
    <property type="match status" value="1"/>
</dbReference>
<sequence>MGQPSTFEFVIDGMSCASCVGRVERALANVPGVLTAHVNLANERATVSAQPTLAAATLVGAVQRAGYQARLARDSATDERIRQHERRRQKAWLAFAFVLSMPLLLPMALMPLGIHMALPAWAQWALATPVQVLAGARFYRAAWGAVRAHSANMDLLVALGTTAAYGLSLFLWVRSAPGELPHLYFETSAMVITLVLLGKSLEARAKHTAAGAIRALEALRPSTVMRLEHGVPVEVPLASVRLGDRVQVLPGARIATDGRVVEGASHVDESLLTGEAFPVAKCVGDSINGGALNGEGLLVVEVTALGAETLLEGIIRLVDTAQGAKAPVQRVVDRVSQVFVPVILLLALITGLGWYLAGSSLEHALVTAVSVLVIACPCALGLATPAAILAGTGAAARQGVLIKDIGIIEAASKVRHVVFDKTGTLTQGRVELATTHAVAPTVQPLLALAGALAQGSSHPLSQAVQRACTEQRVERLQAASITVLPGRGISGVVDNCRYVLGSQRVIEDAGLSAPDLQHMAAQWKTSGMSVSWLLEQAPHLRVLGVLGFVDKPRANASGVIRMLSAQGINCHMLTGDNAGSAAHIAQAVGISQVQAELLPADKAQHIAKLSAEGPVVMVGDGINDAPALAAAAIGIAIGGETDVAAQAGAVVLVRPDLSLVPATLDIAARIQRKIHQNLFWAFAYNLVGIPLAAFGLLNPMFAGAAMALSSVSVMANALLLTTWSPSTCKEA</sequence>
<dbReference type="InterPro" id="IPR023214">
    <property type="entry name" value="HAD_sf"/>
</dbReference>
<evidence type="ECO:0000256" key="9">
    <source>
        <dbReference type="ARBA" id="ARBA00023136"/>
    </source>
</evidence>
<keyword evidence="13" id="KW-1185">Reference proteome</keyword>
<dbReference type="PANTHER" id="PTHR43520">
    <property type="entry name" value="ATP7, ISOFORM B"/>
    <property type="match status" value="1"/>
</dbReference>
<proteinExistence type="inferred from homology"/>
<protein>
    <submittedName>
        <fullName evidence="12">Copper-translocating P-type ATPase</fullName>
    </submittedName>
</protein>
<evidence type="ECO:0000256" key="2">
    <source>
        <dbReference type="ARBA" id="ARBA00006024"/>
    </source>
</evidence>
<dbReference type="Pfam" id="PF00702">
    <property type="entry name" value="Hydrolase"/>
    <property type="match status" value="1"/>
</dbReference>
<evidence type="ECO:0000256" key="1">
    <source>
        <dbReference type="ARBA" id="ARBA00004127"/>
    </source>
</evidence>